<organism evidence="2 3">
    <name type="scientific">Pleurodeles waltl</name>
    <name type="common">Iberian ribbed newt</name>
    <dbReference type="NCBI Taxonomy" id="8319"/>
    <lineage>
        <taxon>Eukaryota</taxon>
        <taxon>Metazoa</taxon>
        <taxon>Chordata</taxon>
        <taxon>Craniata</taxon>
        <taxon>Vertebrata</taxon>
        <taxon>Euteleostomi</taxon>
        <taxon>Amphibia</taxon>
        <taxon>Batrachia</taxon>
        <taxon>Caudata</taxon>
        <taxon>Salamandroidea</taxon>
        <taxon>Salamandridae</taxon>
        <taxon>Pleurodelinae</taxon>
        <taxon>Pleurodeles</taxon>
    </lineage>
</organism>
<dbReference type="AlphaFoldDB" id="A0AAV7MUF3"/>
<dbReference type="Proteomes" id="UP001066276">
    <property type="component" value="Chromosome 9"/>
</dbReference>
<proteinExistence type="predicted"/>
<evidence type="ECO:0000256" key="1">
    <source>
        <dbReference type="SAM" id="MobiDB-lite"/>
    </source>
</evidence>
<protein>
    <submittedName>
        <fullName evidence="2">Uncharacterized protein</fullName>
    </submittedName>
</protein>
<feature type="region of interest" description="Disordered" evidence="1">
    <location>
        <begin position="1"/>
        <end position="66"/>
    </location>
</feature>
<gene>
    <name evidence="2" type="ORF">NDU88_004075</name>
</gene>
<keyword evidence="3" id="KW-1185">Reference proteome</keyword>
<sequence>MGVPRSSPLPRFTNETGARPSASPALYASATGPSGESAAPRVPQPQDASPHRGEPQPTAGSRSREE</sequence>
<accession>A0AAV7MUF3</accession>
<comment type="caution">
    <text evidence="2">The sequence shown here is derived from an EMBL/GenBank/DDBJ whole genome shotgun (WGS) entry which is preliminary data.</text>
</comment>
<evidence type="ECO:0000313" key="2">
    <source>
        <dbReference type="EMBL" id="KAJ1106674.1"/>
    </source>
</evidence>
<evidence type="ECO:0000313" key="3">
    <source>
        <dbReference type="Proteomes" id="UP001066276"/>
    </source>
</evidence>
<name>A0AAV7MUF3_PLEWA</name>
<reference evidence="2" key="1">
    <citation type="journal article" date="2022" name="bioRxiv">
        <title>Sequencing and chromosome-scale assembly of the giantPleurodeles waltlgenome.</title>
        <authorList>
            <person name="Brown T."/>
            <person name="Elewa A."/>
            <person name="Iarovenko S."/>
            <person name="Subramanian E."/>
            <person name="Araus A.J."/>
            <person name="Petzold A."/>
            <person name="Susuki M."/>
            <person name="Suzuki K.-i.T."/>
            <person name="Hayashi T."/>
            <person name="Toyoda A."/>
            <person name="Oliveira C."/>
            <person name="Osipova E."/>
            <person name="Leigh N.D."/>
            <person name="Simon A."/>
            <person name="Yun M.H."/>
        </authorList>
    </citation>
    <scope>NUCLEOTIDE SEQUENCE</scope>
    <source>
        <strain evidence="2">20211129_DDA</strain>
        <tissue evidence="2">Liver</tissue>
    </source>
</reference>
<dbReference type="EMBL" id="JANPWB010000013">
    <property type="protein sequence ID" value="KAJ1106674.1"/>
    <property type="molecule type" value="Genomic_DNA"/>
</dbReference>